<proteinExistence type="predicted"/>
<sequence>MITRPHTPDELPAEVLALIIQVQSWKQRLTTELGPSRNMRPEVALFGQNLEFFGDVEFPDNPNTYDWMGVGLSLSGLVMAFDVRYMMFSTEALMVTKPEYDSRSDGTLVAPPLDEISKRRHPSSSEAHQAWLDGDDSVVQSVLICISDTLMGRTWSLTLPFKYELGNRVEWLPMVDDASQGPDYRSGIWGAMLLPSVIRSQYDYMVIRPDPNEAMEYLFANGMTLAISDGTPMAESMIASGIHMVPIEEVDEIRREHEDFISREVSSIPDTFPEEWLG</sequence>
<protein>
    <submittedName>
        <fullName evidence="1">Uncharacterized protein</fullName>
    </submittedName>
</protein>
<accession>A0A6J5R7Q1</accession>
<name>A0A6J5R7Q1_9CAUD</name>
<dbReference type="EMBL" id="LR797193">
    <property type="protein sequence ID" value="CAB4192983.1"/>
    <property type="molecule type" value="Genomic_DNA"/>
</dbReference>
<organism evidence="1">
    <name type="scientific">uncultured Caudovirales phage</name>
    <dbReference type="NCBI Taxonomy" id="2100421"/>
    <lineage>
        <taxon>Viruses</taxon>
        <taxon>Duplodnaviria</taxon>
        <taxon>Heunggongvirae</taxon>
        <taxon>Uroviricota</taxon>
        <taxon>Caudoviricetes</taxon>
        <taxon>Peduoviridae</taxon>
        <taxon>Maltschvirus</taxon>
        <taxon>Maltschvirus maltsch</taxon>
    </lineage>
</organism>
<reference evidence="1" key="1">
    <citation type="submission" date="2020-05" db="EMBL/GenBank/DDBJ databases">
        <authorList>
            <person name="Chiriac C."/>
            <person name="Salcher M."/>
            <person name="Ghai R."/>
            <person name="Kavagutti S V."/>
        </authorList>
    </citation>
    <scope>NUCLEOTIDE SEQUENCE</scope>
</reference>
<gene>
    <name evidence="1" type="ORF">UFOVP1246_20</name>
</gene>
<evidence type="ECO:0000313" key="1">
    <source>
        <dbReference type="EMBL" id="CAB4192983.1"/>
    </source>
</evidence>